<name>A0ABP8MHK6_9BACT</name>
<comment type="caution">
    <text evidence="2">The sequence shown here is derived from an EMBL/GenBank/DDBJ whole genome shotgun (WGS) entry which is preliminary data.</text>
</comment>
<feature type="transmembrane region" description="Helical" evidence="1">
    <location>
        <begin position="53"/>
        <end position="76"/>
    </location>
</feature>
<feature type="transmembrane region" description="Helical" evidence="1">
    <location>
        <begin position="21"/>
        <end position="41"/>
    </location>
</feature>
<feature type="transmembrane region" description="Helical" evidence="1">
    <location>
        <begin position="88"/>
        <end position="107"/>
    </location>
</feature>
<dbReference type="RefSeq" id="WP_344822164.1">
    <property type="nucleotide sequence ID" value="NZ_BAABEZ010000002.1"/>
</dbReference>
<gene>
    <name evidence="2" type="ORF">GCM10023092_04040</name>
</gene>
<evidence type="ECO:0000313" key="2">
    <source>
        <dbReference type="EMBL" id="GAA4449574.1"/>
    </source>
</evidence>
<keyword evidence="3" id="KW-1185">Reference proteome</keyword>
<protein>
    <submittedName>
        <fullName evidence="2">Uncharacterized protein</fullName>
    </submittedName>
</protein>
<feature type="transmembrane region" description="Helical" evidence="1">
    <location>
        <begin position="113"/>
        <end position="132"/>
    </location>
</feature>
<dbReference type="EMBL" id="BAABEZ010000002">
    <property type="protein sequence ID" value="GAA4449574.1"/>
    <property type="molecule type" value="Genomic_DNA"/>
</dbReference>
<dbReference type="Proteomes" id="UP001501410">
    <property type="component" value="Unassembled WGS sequence"/>
</dbReference>
<sequence>MNNFQIEIKNPYTRSQRHSTFVYLLNGFAMVGIGAFTQLLGNTHWIKTVFHPPVISVAVLSSGVLVYGIALLLAVFFRNKQWLQNPGIAKWVRIFCIVANLKVAIIFLISQWWVPAGISLVMLLAHLFSLYIQQKMTRPLLAVFDTQRITLPASARRSTLEWTEVEHVLLRHGNLTIDCAHNVLYQWTISKHGIENTVAFEAFCREQIELAKPKRVADW</sequence>
<proteinExistence type="predicted"/>
<evidence type="ECO:0000256" key="1">
    <source>
        <dbReference type="SAM" id="Phobius"/>
    </source>
</evidence>
<reference evidence="3" key="1">
    <citation type="journal article" date="2019" name="Int. J. Syst. Evol. Microbiol.">
        <title>The Global Catalogue of Microorganisms (GCM) 10K type strain sequencing project: providing services to taxonomists for standard genome sequencing and annotation.</title>
        <authorList>
            <consortium name="The Broad Institute Genomics Platform"/>
            <consortium name="The Broad Institute Genome Sequencing Center for Infectious Disease"/>
            <person name="Wu L."/>
            <person name="Ma J."/>
        </authorList>
    </citation>
    <scope>NUCLEOTIDE SEQUENCE [LARGE SCALE GENOMIC DNA]</scope>
    <source>
        <strain evidence="3">JCM 31921</strain>
    </source>
</reference>
<evidence type="ECO:0000313" key="3">
    <source>
        <dbReference type="Proteomes" id="UP001501410"/>
    </source>
</evidence>
<keyword evidence="1" id="KW-0472">Membrane</keyword>
<accession>A0ABP8MHK6</accession>
<keyword evidence="1" id="KW-1133">Transmembrane helix</keyword>
<keyword evidence="1" id="KW-0812">Transmembrane</keyword>
<organism evidence="2 3">
    <name type="scientific">Rurimicrobium arvi</name>
    <dbReference type="NCBI Taxonomy" id="2049916"/>
    <lineage>
        <taxon>Bacteria</taxon>
        <taxon>Pseudomonadati</taxon>
        <taxon>Bacteroidota</taxon>
        <taxon>Chitinophagia</taxon>
        <taxon>Chitinophagales</taxon>
        <taxon>Chitinophagaceae</taxon>
        <taxon>Rurimicrobium</taxon>
    </lineage>
</organism>